<dbReference type="Proteomes" id="UP000799767">
    <property type="component" value="Unassembled WGS sequence"/>
</dbReference>
<comment type="subcellular location">
    <subcellularLocation>
        <location evidence="1">Golgi apparatus</location>
    </subcellularLocation>
</comment>
<feature type="region of interest" description="Disordered" evidence="5">
    <location>
        <begin position="589"/>
        <end position="672"/>
    </location>
</feature>
<dbReference type="Pfam" id="PF12329">
    <property type="entry name" value="TMF_DNA_bd"/>
    <property type="match status" value="1"/>
</dbReference>
<feature type="region of interest" description="Disordered" evidence="5">
    <location>
        <begin position="699"/>
        <end position="720"/>
    </location>
</feature>
<feature type="compositionally biased region" description="Polar residues" evidence="5">
    <location>
        <begin position="623"/>
        <end position="635"/>
    </location>
</feature>
<feature type="compositionally biased region" description="Basic and acidic residues" evidence="5">
    <location>
        <begin position="35"/>
        <end position="46"/>
    </location>
</feature>
<evidence type="ECO:0000256" key="5">
    <source>
        <dbReference type="SAM" id="MobiDB-lite"/>
    </source>
</evidence>
<dbReference type="EMBL" id="MU001632">
    <property type="protein sequence ID" value="KAF2486933.1"/>
    <property type="molecule type" value="Genomic_DNA"/>
</dbReference>
<dbReference type="Pfam" id="PF12325">
    <property type="entry name" value="TMF_TATA_bd"/>
    <property type="match status" value="1"/>
</dbReference>
<feature type="region of interest" description="Disordered" evidence="5">
    <location>
        <begin position="35"/>
        <end position="183"/>
    </location>
</feature>
<feature type="domain" description="TATA element modulatory factor 1 TATA binding" evidence="6">
    <location>
        <begin position="732"/>
        <end position="840"/>
    </location>
</feature>
<dbReference type="InterPro" id="IPR022091">
    <property type="entry name" value="TMF_TATA-bd"/>
</dbReference>
<evidence type="ECO:0000259" key="6">
    <source>
        <dbReference type="Pfam" id="PF12325"/>
    </source>
</evidence>
<dbReference type="InterPro" id="IPR052602">
    <property type="entry name" value="Growth_transcription_reg"/>
</dbReference>
<evidence type="ECO:0000256" key="3">
    <source>
        <dbReference type="ARBA" id="ARBA00023054"/>
    </source>
</evidence>
<keyword evidence="3 4" id="KW-0175">Coiled coil</keyword>
<dbReference type="PANTHER" id="PTHR46515">
    <property type="entry name" value="TATA ELEMENT MODULATORY FACTOR TMF1"/>
    <property type="match status" value="1"/>
</dbReference>
<feature type="compositionally biased region" description="Low complexity" evidence="5">
    <location>
        <begin position="589"/>
        <end position="607"/>
    </location>
</feature>
<feature type="coiled-coil region" evidence="4">
    <location>
        <begin position="740"/>
        <end position="840"/>
    </location>
</feature>
<feature type="compositionally biased region" description="Basic and acidic residues" evidence="5">
    <location>
        <begin position="56"/>
        <end position="73"/>
    </location>
</feature>
<dbReference type="OrthoDB" id="74178at2759"/>
<dbReference type="GO" id="GO:0005794">
    <property type="term" value="C:Golgi apparatus"/>
    <property type="evidence" value="ECO:0007669"/>
    <property type="project" value="UniProtKB-SubCell"/>
</dbReference>
<sequence length="850" mass="95133">MAAKKGGGWGSVFSSAVAGLESRLDTILAEDNEASAKARAEREAHKTLGVPAAPSDNRDARTRANDRLAERLAKVTAAKASPRNQSPAKPSPRPSQDGKEVDKQEEEAATLTEDVAVEVKEERPDVASSVEQEQDDVKEEHSAIPPITLPLRPSVESSARPSIDIPRSEVSSRPSTEFANGSLPKSSIELQAALGQQREEMHIYLEKIDALQAKLTYLAQQTVAAAKEVNASSPAGSQEGKLAEKDEQIAQLMQEGEKLSKAELRHLQTIKKLRLKATEEEKMGTETKRKLERAEQAEKELKQKLRRAEVAERQASDKAKQISAIEKQVDELKVDRENASELVRSLTTQLKEAKEHAERVERDAKEKVNEADKGRIATLENDLEDAQIERKLAETRAEAEVKKIREDLEGQKQRFSVRELELKNEMSSLETRVEAMRSRAEEASADGGVSGESSIKLLRQVETLQSQYALAKENWETIEGSLNARLVALEKERDESGRRETEARKRAREAAVRARKAEEDGESEKEKTRDLEVDIRTQREELESLRSKLERSESSQTDAKAELERQKQQLESEFAQRLEDERIKWQQNQALSAAALPPQTPTSPLTSRKASNHYDTRRPLSRMVTSELTTPQYTLDSPRPVSRRSWTSAFSPQPKLSPQQPSPPVLSRQESTFSLDRNNSFPIQTPTIEIDTHDLAPDEAFEMPPAPDTGPQSPDFNGATFADLVSTSTAPTSGPSVQLMERMSALVRRLETEKAATKDELQRLTSQRDSARDEIVSLMREVDAKRDAEATMKRVEGEMKVLEERYEASLEMLGEREEEAEELRGDVRELKRLYRELVEEKLGSGKPAAR</sequence>
<dbReference type="GeneID" id="54471635"/>
<feature type="region of interest" description="Disordered" evidence="5">
    <location>
        <begin position="352"/>
        <end position="373"/>
    </location>
</feature>
<protein>
    <submittedName>
        <fullName evidence="7">TATA element modulatory factor 1 TATA binding-domain-containing protein</fullName>
    </submittedName>
</protein>
<evidence type="ECO:0000313" key="8">
    <source>
        <dbReference type="Proteomes" id="UP000799767"/>
    </source>
</evidence>
<dbReference type="PANTHER" id="PTHR46515:SF1">
    <property type="entry name" value="TATA ELEMENT MODULATORY FACTOR"/>
    <property type="match status" value="1"/>
</dbReference>
<feature type="region of interest" description="Disordered" evidence="5">
    <location>
        <begin position="487"/>
        <end position="575"/>
    </location>
</feature>
<reference evidence="7" key="1">
    <citation type="journal article" date="2020" name="Stud. Mycol.">
        <title>101 Dothideomycetes genomes: a test case for predicting lifestyles and emergence of pathogens.</title>
        <authorList>
            <person name="Haridas S."/>
            <person name="Albert R."/>
            <person name="Binder M."/>
            <person name="Bloem J."/>
            <person name="Labutti K."/>
            <person name="Salamov A."/>
            <person name="Andreopoulos B."/>
            <person name="Baker S."/>
            <person name="Barry K."/>
            <person name="Bills G."/>
            <person name="Bluhm B."/>
            <person name="Cannon C."/>
            <person name="Castanera R."/>
            <person name="Culley D."/>
            <person name="Daum C."/>
            <person name="Ezra D."/>
            <person name="Gonzalez J."/>
            <person name="Henrissat B."/>
            <person name="Kuo A."/>
            <person name="Liang C."/>
            <person name="Lipzen A."/>
            <person name="Lutzoni F."/>
            <person name="Magnuson J."/>
            <person name="Mondo S."/>
            <person name="Nolan M."/>
            <person name="Ohm R."/>
            <person name="Pangilinan J."/>
            <person name="Park H.-J."/>
            <person name="Ramirez L."/>
            <person name="Alfaro M."/>
            <person name="Sun H."/>
            <person name="Tritt A."/>
            <person name="Yoshinaga Y."/>
            <person name="Zwiers L.-H."/>
            <person name="Turgeon B."/>
            <person name="Goodwin S."/>
            <person name="Spatafora J."/>
            <person name="Crous P."/>
            <person name="Grigoriev I."/>
        </authorList>
    </citation>
    <scope>NUCLEOTIDE SEQUENCE</scope>
    <source>
        <strain evidence="7">CBS 113389</strain>
    </source>
</reference>
<dbReference type="RefSeq" id="XP_033593502.1">
    <property type="nucleotide sequence ID" value="XM_033730633.1"/>
</dbReference>
<feature type="compositionally biased region" description="Low complexity" evidence="5">
    <location>
        <begin position="651"/>
        <end position="669"/>
    </location>
</feature>
<evidence type="ECO:0000313" key="7">
    <source>
        <dbReference type="EMBL" id="KAF2486933.1"/>
    </source>
</evidence>
<feature type="compositionally biased region" description="Basic and acidic residues" evidence="5">
    <location>
        <begin position="433"/>
        <end position="442"/>
    </location>
</feature>
<feature type="region of interest" description="Disordered" evidence="5">
    <location>
        <begin position="433"/>
        <end position="453"/>
    </location>
</feature>
<keyword evidence="2" id="KW-0333">Golgi apparatus</keyword>
<proteinExistence type="predicted"/>
<feature type="compositionally biased region" description="Polar residues" evidence="5">
    <location>
        <begin position="169"/>
        <end position="183"/>
    </location>
</feature>
<evidence type="ECO:0000256" key="4">
    <source>
        <dbReference type="SAM" id="Coils"/>
    </source>
</evidence>
<evidence type="ECO:0000256" key="2">
    <source>
        <dbReference type="ARBA" id="ARBA00023034"/>
    </source>
</evidence>
<feature type="compositionally biased region" description="Basic and acidic residues" evidence="5">
    <location>
        <begin position="488"/>
        <end position="575"/>
    </location>
</feature>
<dbReference type="AlphaFoldDB" id="A0A6A6Q5M1"/>
<accession>A0A6A6Q5M1</accession>
<organism evidence="7 8">
    <name type="scientific">Neohortaea acidophila</name>
    <dbReference type="NCBI Taxonomy" id="245834"/>
    <lineage>
        <taxon>Eukaryota</taxon>
        <taxon>Fungi</taxon>
        <taxon>Dikarya</taxon>
        <taxon>Ascomycota</taxon>
        <taxon>Pezizomycotina</taxon>
        <taxon>Dothideomycetes</taxon>
        <taxon>Dothideomycetidae</taxon>
        <taxon>Mycosphaerellales</taxon>
        <taxon>Teratosphaeriaceae</taxon>
        <taxon>Neohortaea</taxon>
    </lineage>
</organism>
<dbReference type="InterPro" id="IPR022092">
    <property type="entry name" value="TMF_DNA-bd"/>
</dbReference>
<gene>
    <name evidence="7" type="ORF">BDY17DRAFT_245449</name>
</gene>
<keyword evidence="8" id="KW-1185">Reference proteome</keyword>
<name>A0A6A6Q5M1_9PEZI</name>
<dbReference type="GO" id="GO:0005783">
    <property type="term" value="C:endoplasmic reticulum"/>
    <property type="evidence" value="ECO:0007669"/>
    <property type="project" value="TreeGrafter"/>
</dbReference>
<evidence type="ECO:0000256" key="1">
    <source>
        <dbReference type="ARBA" id="ARBA00004555"/>
    </source>
</evidence>